<reference evidence="2 3" key="1">
    <citation type="submission" date="2019-09" db="EMBL/GenBank/DDBJ databases">
        <title>Arenimonas chukotkensis sp. nov., a bacterium isolated from Chukotka hot spring, Arctic region, Russia.</title>
        <authorList>
            <person name="Zayulina K.S."/>
            <person name="Prokofeva M.I."/>
            <person name="Elcheninov A.G."/>
            <person name="Novikov A."/>
            <person name="Kochetkova T.V."/>
            <person name="Kublanov I.V."/>
        </authorList>
    </citation>
    <scope>NUCLEOTIDE SEQUENCE [LARGE SCALE GENOMIC DNA]</scope>
    <source>
        <strain evidence="2 3">3729k</strain>
    </source>
</reference>
<dbReference type="EMBL" id="VUOD01000005">
    <property type="protein sequence ID" value="KAA2284705.1"/>
    <property type="molecule type" value="Genomic_DNA"/>
</dbReference>
<gene>
    <name evidence="2" type="ORF">F0415_08375</name>
</gene>
<proteinExistence type="predicted"/>
<feature type="transmembrane region" description="Helical" evidence="1">
    <location>
        <begin position="102"/>
        <end position="121"/>
    </location>
</feature>
<name>A0A5B2Z9U8_9GAMM</name>
<evidence type="ECO:0000313" key="2">
    <source>
        <dbReference type="EMBL" id="KAA2284705.1"/>
    </source>
</evidence>
<dbReference type="Proteomes" id="UP000322165">
    <property type="component" value="Unassembled WGS sequence"/>
</dbReference>
<evidence type="ECO:0000313" key="3">
    <source>
        <dbReference type="Proteomes" id="UP000322165"/>
    </source>
</evidence>
<keyword evidence="1" id="KW-0812">Transmembrane</keyword>
<keyword evidence="3" id="KW-1185">Reference proteome</keyword>
<organism evidence="2 3">
    <name type="scientific">Arenimonas fontis</name>
    <dbReference type="NCBI Taxonomy" id="2608255"/>
    <lineage>
        <taxon>Bacteria</taxon>
        <taxon>Pseudomonadati</taxon>
        <taxon>Pseudomonadota</taxon>
        <taxon>Gammaproteobacteria</taxon>
        <taxon>Lysobacterales</taxon>
        <taxon>Lysobacteraceae</taxon>
        <taxon>Arenimonas</taxon>
    </lineage>
</organism>
<comment type="caution">
    <text evidence="2">The sequence shown here is derived from an EMBL/GenBank/DDBJ whole genome shotgun (WGS) entry which is preliminary data.</text>
</comment>
<feature type="transmembrane region" description="Helical" evidence="1">
    <location>
        <begin position="141"/>
        <end position="160"/>
    </location>
</feature>
<dbReference type="AlphaFoldDB" id="A0A5B2Z9U8"/>
<evidence type="ECO:0000256" key="1">
    <source>
        <dbReference type="SAM" id="Phobius"/>
    </source>
</evidence>
<keyword evidence="1" id="KW-1133">Transmembrane helix</keyword>
<accession>A0A5B2Z9U8</accession>
<sequence>MPAPMPLSFRKRPAWSWLLIGTLIAGSLDLAYAFTRAWLQWEVTPERVLQVIASGLQGRAAFEGGLASAALGASAHYLIMLGIAFGAAVLGGRRIATPRRAVVGGLLYGVLVFLVMTYVVVPLSRAPLKTPTSLLEVLPDLAAHMLLIGVPLMLAARRALARTWSGAGAL</sequence>
<feature type="transmembrane region" description="Helical" evidence="1">
    <location>
        <begin position="66"/>
        <end position="90"/>
    </location>
</feature>
<reference evidence="2 3" key="2">
    <citation type="submission" date="2019-09" db="EMBL/GenBank/DDBJ databases">
        <authorList>
            <person name="Mazur A."/>
        </authorList>
    </citation>
    <scope>NUCLEOTIDE SEQUENCE [LARGE SCALE GENOMIC DNA]</scope>
    <source>
        <strain evidence="2 3">3729k</strain>
    </source>
</reference>
<dbReference type="RefSeq" id="WP_149860763.1">
    <property type="nucleotide sequence ID" value="NZ_VUOD01000005.1"/>
</dbReference>
<evidence type="ECO:0008006" key="4">
    <source>
        <dbReference type="Google" id="ProtNLM"/>
    </source>
</evidence>
<protein>
    <recommendedName>
        <fullName evidence="4">DUF1440 domain-containing protein</fullName>
    </recommendedName>
</protein>
<keyword evidence="1" id="KW-0472">Membrane</keyword>